<dbReference type="InterPro" id="IPR038369">
    <property type="entry name" value="SpoVAD_sf"/>
</dbReference>
<accession>A0A3E3DZ57</accession>
<dbReference type="InterPro" id="IPR010894">
    <property type="entry name" value="SpoVAD"/>
</dbReference>
<dbReference type="PIRSF" id="PIRSF011570">
    <property type="entry name" value="SpoVAD"/>
    <property type="match status" value="1"/>
</dbReference>
<dbReference type="InterPro" id="IPR016039">
    <property type="entry name" value="Thiolase-like"/>
</dbReference>
<organism evidence="1 2">
    <name type="scientific">Anaerofustis stercorihominis</name>
    <dbReference type="NCBI Taxonomy" id="214853"/>
    <lineage>
        <taxon>Bacteria</taxon>
        <taxon>Bacillati</taxon>
        <taxon>Bacillota</taxon>
        <taxon>Clostridia</taxon>
        <taxon>Eubacteriales</taxon>
        <taxon>Eubacteriaceae</taxon>
        <taxon>Anaerofustis</taxon>
    </lineage>
</organism>
<protein>
    <submittedName>
        <fullName evidence="1">Stage V sporulation protein AD</fullName>
    </submittedName>
</protein>
<comment type="caution">
    <text evidence="1">The sequence shown here is derived from an EMBL/GenBank/DDBJ whole genome shotgun (WGS) entry which is preliminary data.</text>
</comment>
<evidence type="ECO:0000313" key="1">
    <source>
        <dbReference type="EMBL" id="RGD74366.1"/>
    </source>
</evidence>
<name>A0A3E3DZ57_9FIRM</name>
<dbReference type="AlphaFoldDB" id="A0A3E3DZ57"/>
<dbReference type="GO" id="GO:0016746">
    <property type="term" value="F:acyltransferase activity"/>
    <property type="evidence" value="ECO:0007669"/>
    <property type="project" value="InterPro"/>
</dbReference>
<dbReference type="NCBIfam" id="TIGR02845">
    <property type="entry name" value="spore_V_AD"/>
    <property type="match status" value="1"/>
</dbReference>
<dbReference type="Gene3D" id="3.40.47.40">
    <property type="entry name" value="Stage V sporulation protein AD"/>
    <property type="match status" value="1"/>
</dbReference>
<dbReference type="SUPFAM" id="SSF53901">
    <property type="entry name" value="Thiolase-like"/>
    <property type="match status" value="1"/>
</dbReference>
<gene>
    <name evidence="1" type="primary">spoVAD</name>
    <name evidence="1" type="ORF">DW687_06255</name>
</gene>
<dbReference type="Proteomes" id="UP000261212">
    <property type="component" value="Unassembled WGS sequence"/>
</dbReference>
<dbReference type="EMBL" id="QUSM01000003">
    <property type="protein sequence ID" value="RGD74366.1"/>
    <property type="molecule type" value="Genomic_DNA"/>
</dbReference>
<evidence type="ECO:0000313" key="2">
    <source>
        <dbReference type="Proteomes" id="UP000261212"/>
    </source>
</evidence>
<dbReference type="Pfam" id="PF07451">
    <property type="entry name" value="SpoVAD"/>
    <property type="match status" value="1"/>
</dbReference>
<proteinExistence type="predicted"/>
<reference evidence="1 2" key="1">
    <citation type="submission" date="2018-08" db="EMBL/GenBank/DDBJ databases">
        <title>A genome reference for cultivated species of the human gut microbiota.</title>
        <authorList>
            <person name="Zou Y."/>
            <person name="Xue W."/>
            <person name="Luo G."/>
        </authorList>
    </citation>
    <scope>NUCLEOTIDE SEQUENCE [LARGE SCALE GENOMIC DNA]</scope>
    <source>
        <strain evidence="1 2">AM25-6</strain>
    </source>
</reference>
<sequence>MRKKIGRQTYKFEKRICIRDTRSIAGPIESQGPLKSYFHETFEDDLLGQDSFEKAEHQMCLKNILSLLEANQLNETDIDIYIGGDLLNQIITTNLTARDLKIPYWGLYNACSTFVEAIQAAAVLLDGDFINRAVISTASHFSTAERQYRFPLELGTQSPPSAQRTVTGSGAMILEKSCLEGPFVTHMTIGKVMDFEQSDPNDMGSAMAIAACDTIMTHLEDLDVSVEDYDLIVTGDLGEVGYNITKDFLRKKGLNIENRYKDCGMLVYDIINQDVMCGGSGAGCSSTVFTSYFYNKLKNKELNKILLVATGALLSPVSTGQKENIPCIAHAVTIENSK</sequence>
<dbReference type="RefSeq" id="WP_117532100.1">
    <property type="nucleotide sequence ID" value="NZ_QUSM01000003.1"/>
</dbReference>
<dbReference type="NCBIfam" id="NF006160">
    <property type="entry name" value="PRK08304.1"/>
    <property type="match status" value="1"/>
</dbReference>